<organism evidence="1 2">
    <name type="scientific">Hyalomma asiaticum</name>
    <name type="common">Tick</name>
    <dbReference type="NCBI Taxonomy" id="266040"/>
    <lineage>
        <taxon>Eukaryota</taxon>
        <taxon>Metazoa</taxon>
        <taxon>Ecdysozoa</taxon>
        <taxon>Arthropoda</taxon>
        <taxon>Chelicerata</taxon>
        <taxon>Arachnida</taxon>
        <taxon>Acari</taxon>
        <taxon>Parasitiformes</taxon>
        <taxon>Ixodida</taxon>
        <taxon>Ixodoidea</taxon>
        <taxon>Ixodidae</taxon>
        <taxon>Hyalomminae</taxon>
        <taxon>Hyalomma</taxon>
    </lineage>
</organism>
<accession>A0ACB7RK42</accession>
<dbReference type="Proteomes" id="UP000821845">
    <property type="component" value="Chromosome 9"/>
</dbReference>
<comment type="caution">
    <text evidence="1">The sequence shown here is derived from an EMBL/GenBank/DDBJ whole genome shotgun (WGS) entry which is preliminary data.</text>
</comment>
<name>A0ACB7RK42_HYAAI</name>
<dbReference type="EMBL" id="CM023489">
    <property type="protein sequence ID" value="KAH6921754.1"/>
    <property type="molecule type" value="Genomic_DNA"/>
</dbReference>
<reference evidence="1" key="1">
    <citation type="submission" date="2020-05" db="EMBL/GenBank/DDBJ databases">
        <title>Large-scale comparative analyses of tick genomes elucidate their genetic diversity and vector capacities.</title>
        <authorList>
            <person name="Jia N."/>
            <person name="Wang J."/>
            <person name="Shi W."/>
            <person name="Du L."/>
            <person name="Sun Y."/>
            <person name="Zhan W."/>
            <person name="Jiang J."/>
            <person name="Wang Q."/>
            <person name="Zhang B."/>
            <person name="Ji P."/>
            <person name="Sakyi L.B."/>
            <person name="Cui X."/>
            <person name="Yuan T."/>
            <person name="Jiang B."/>
            <person name="Yang W."/>
            <person name="Lam T.T.-Y."/>
            <person name="Chang Q."/>
            <person name="Ding S."/>
            <person name="Wang X."/>
            <person name="Zhu J."/>
            <person name="Ruan X."/>
            <person name="Zhao L."/>
            <person name="Wei J."/>
            <person name="Que T."/>
            <person name="Du C."/>
            <person name="Cheng J."/>
            <person name="Dai P."/>
            <person name="Han X."/>
            <person name="Huang E."/>
            <person name="Gao Y."/>
            <person name="Liu J."/>
            <person name="Shao H."/>
            <person name="Ye R."/>
            <person name="Li L."/>
            <person name="Wei W."/>
            <person name="Wang X."/>
            <person name="Wang C."/>
            <person name="Yang T."/>
            <person name="Huo Q."/>
            <person name="Li W."/>
            <person name="Guo W."/>
            <person name="Chen H."/>
            <person name="Zhou L."/>
            <person name="Ni X."/>
            <person name="Tian J."/>
            <person name="Zhou Y."/>
            <person name="Sheng Y."/>
            <person name="Liu T."/>
            <person name="Pan Y."/>
            <person name="Xia L."/>
            <person name="Li J."/>
            <person name="Zhao F."/>
            <person name="Cao W."/>
        </authorList>
    </citation>
    <scope>NUCLEOTIDE SEQUENCE</scope>
    <source>
        <strain evidence="1">Hyas-2018</strain>
    </source>
</reference>
<evidence type="ECO:0000313" key="2">
    <source>
        <dbReference type="Proteomes" id="UP000821845"/>
    </source>
</evidence>
<keyword evidence="2" id="KW-1185">Reference proteome</keyword>
<evidence type="ECO:0000313" key="1">
    <source>
        <dbReference type="EMBL" id="KAH6921754.1"/>
    </source>
</evidence>
<sequence>MATVKREQFAPEQLSTVERGWNGDNRFSGNIAITTAAAVVSATGFRTETRAWSRRRPGFVDAQHSARDVPRYRGKIRVRRFVGWPLSIFYRANDFTAWLRHRRFVHEERDDYQTNASRKKDVLVAKAAFYPGIRTYRGC</sequence>
<gene>
    <name evidence="1" type="ORF">HPB50_004660</name>
</gene>
<protein>
    <submittedName>
        <fullName evidence="1">Uncharacterized protein</fullName>
    </submittedName>
</protein>
<proteinExistence type="predicted"/>